<accession>A0A4R4YXI1</accession>
<dbReference type="Pfam" id="PF00067">
    <property type="entry name" value="p450"/>
    <property type="match status" value="1"/>
</dbReference>
<dbReference type="GO" id="GO:0004497">
    <property type="term" value="F:monooxygenase activity"/>
    <property type="evidence" value="ECO:0007669"/>
    <property type="project" value="UniProtKB-KW"/>
</dbReference>
<dbReference type="GO" id="GO:0005506">
    <property type="term" value="F:iron ion binding"/>
    <property type="evidence" value="ECO:0007669"/>
    <property type="project" value="InterPro"/>
</dbReference>
<reference evidence="3 4" key="1">
    <citation type="submission" date="2019-03" db="EMBL/GenBank/DDBJ databases">
        <title>Draft genome sequences of novel Actinobacteria.</title>
        <authorList>
            <person name="Sahin N."/>
            <person name="Ay H."/>
            <person name="Saygin H."/>
        </authorList>
    </citation>
    <scope>NUCLEOTIDE SEQUENCE [LARGE SCALE GENOMIC DNA]</scope>
    <source>
        <strain evidence="3 4">7K502</strain>
    </source>
</reference>
<dbReference type="InterPro" id="IPR017972">
    <property type="entry name" value="Cyt_P450_CS"/>
</dbReference>
<dbReference type="InterPro" id="IPR001128">
    <property type="entry name" value="Cyt_P450"/>
</dbReference>
<comment type="similarity">
    <text evidence="1 2">Belongs to the cytochrome P450 family.</text>
</comment>
<comment type="caution">
    <text evidence="3">The sequence shown here is derived from an EMBL/GenBank/DDBJ whole genome shotgun (WGS) entry which is preliminary data.</text>
</comment>
<gene>
    <name evidence="3" type="ORF">E1288_22200</name>
</gene>
<name>A0A4R4YXI1_9PSEU</name>
<dbReference type="OrthoDB" id="4557982at2"/>
<dbReference type="GO" id="GO:0016705">
    <property type="term" value="F:oxidoreductase activity, acting on paired donors, with incorporation or reduction of molecular oxygen"/>
    <property type="evidence" value="ECO:0007669"/>
    <property type="project" value="InterPro"/>
</dbReference>
<keyword evidence="2" id="KW-0479">Metal-binding</keyword>
<dbReference type="PRINTS" id="PR00359">
    <property type="entry name" value="BP450"/>
</dbReference>
<keyword evidence="2" id="KW-0503">Monooxygenase</keyword>
<dbReference type="PROSITE" id="PS00086">
    <property type="entry name" value="CYTOCHROME_P450"/>
    <property type="match status" value="1"/>
</dbReference>
<dbReference type="Gene3D" id="1.10.630.10">
    <property type="entry name" value="Cytochrome P450"/>
    <property type="match status" value="1"/>
</dbReference>
<dbReference type="InterPro" id="IPR002397">
    <property type="entry name" value="Cyt_P450_B"/>
</dbReference>
<dbReference type="PANTHER" id="PTHR46696:SF1">
    <property type="entry name" value="CYTOCHROME P450 YJIB-RELATED"/>
    <property type="match status" value="1"/>
</dbReference>
<evidence type="ECO:0000313" key="4">
    <source>
        <dbReference type="Proteomes" id="UP000294947"/>
    </source>
</evidence>
<keyword evidence="2" id="KW-0349">Heme</keyword>
<evidence type="ECO:0000256" key="2">
    <source>
        <dbReference type="RuleBase" id="RU000461"/>
    </source>
</evidence>
<dbReference type="Proteomes" id="UP000294947">
    <property type="component" value="Unassembled WGS sequence"/>
</dbReference>
<dbReference type="InterPro" id="IPR036396">
    <property type="entry name" value="Cyt_P450_sf"/>
</dbReference>
<organism evidence="3 4">
    <name type="scientific">Saccharopolyspora elongata</name>
    <dbReference type="NCBI Taxonomy" id="2530387"/>
    <lineage>
        <taxon>Bacteria</taxon>
        <taxon>Bacillati</taxon>
        <taxon>Actinomycetota</taxon>
        <taxon>Actinomycetes</taxon>
        <taxon>Pseudonocardiales</taxon>
        <taxon>Pseudonocardiaceae</taxon>
        <taxon>Saccharopolyspora</taxon>
    </lineage>
</organism>
<keyword evidence="2" id="KW-0560">Oxidoreductase</keyword>
<dbReference type="SUPFAM" id="SSF48264">
    <property type="entry name" value="Cytochrome P450"/>
    <property type="match status" value="1"/>
</dbReference>
<proteinExistence type="inferred from homology"/>
<protein>
    <submittedName>
        <fullName evidence="3">Cytochrome P450</fullName>
    </submittedName>
</protein>
<dbReference type="GO" id="GO:0020037">
    <property type="term" value="F:heme binding"/>
    <property type="evidence" value="ECO:0007669"/>
    <property type="project" value="InterPro"/>
</dbReference>
<sequence length="99" mass="10886">MRPQHLICCRELGMASHHEHDRDVPEPDRFDITRTPSAGHLAFGSGAHYCLGAPLARLEGEVFFAAVAQRLPGLVRDGEAPHRRLMALRGLGELPVRLG</sequence>
<dbReference type="AlphaFoldDB" id="A0A4R4YXI1"/>
<dbReference type="PANTHER" id="PTHR46696">
    <property type="entry name" value="P450, PUTATIVE (EUROFUNG)-RELATED"/>
    <property type="match status" value="1"/>
</dbReference>
<dbReference type="EMBL" id="SMKW01000030">
    <property type="protein sequence ID" value="TDD48382.1"/>
    <property type="molecule type" value="Genomic_DNA"/>
</dbReference>
<evidence type="ECO:0000256" key="1">
    <source>
        <dbReference type="ARBA" id="ARBA00010617"/>
    </source>
</evidence>
<keyword evidence="4" id="KW-1185">Reference proteome</keyword>
<keyword evidence="2" id="KW-0408">Iron</keyword>
<evidence type="ECO:0000313" key="3">
    <source>
        <dbReference type="EMBL" id="TDD48382.1"/>
    </source>
</evidence>